<evidence type="ECO:0000313" key="3">
    <source>
        <dbReference type="Proteomes" id="UP000182248"/>
    </source>
</evidence>
<sequence>MYLTRCLCVISDSIFTVFPIFGFYCGLSWYFAVYPDVITLPIGKGGVKYILGYPFENLLVRSALYGIELLVSPEIVKE</sequence>
<dbReference type="Proteomes" id="UP000182248">
    <property type="component" value="Unassembled WGS sequence"/>
</dbReference>
<dbReference type="EMBL" id="FPJE01000006">
    <property type="protein sequence ID" value="SFW37204.1"/>
    <property type="molecule type" value="Genomic_DNA"/>
</dbReference>
<evidence type="ECO:0000313" key="2">
    <source>
        <dbReference type="EMBL" id="SFW37204.1"/>
    </source>
</evidence>
<keyword evidence="1" id="KW-0812">Transmembrane</keyword>
<keyword evidence="1" id="KW-1133">Transmembrane helix</keyword>
<reference evidence="2 3" key="1">
    <citation type="submission" date="2016-11" db="EMBL/GenBank/DDBJ databases">
        <authorList>
            <person name="Jaros S."/>
            <person name="Januszkiewicz K."/>
            <person name="Wedrychowicz H."/>
        </authorList>
    </citation>
    <scope>NUCLEOTIDE SEQUENCE [LARGE SCALE GENOMIC DNA]</scope>
    <source>
        <strain evidence="2 3">CGMCC 1.12145</strain>
    </source>
</reference>
<gene>
    <name evidence="2" type="ORF">SAMN02927921_01369</name>
</gene>
<dbReference type="AlphaFoldDB" id="A0A1K1NPG6"/>
<name>A0A1K1NPG6_9FLAO</name>
<evidence type="ECO:0000256" key="1">
    <source>
        <dbReference type="SAM" id="Phobius"/>
    </source>
</evidence>
<proteinExistence type="predicted"/>
<accession>A0A1K1NPG6</accession>
<keyword evidence="3" id="KW-1185">Reference proteome</keyword>
<keyword evidence="1" id="KW-0472">Membrane</keyword>
<feature type="transmembrane region" description="Helical" evidence="1">
    <location>
        <begin position="7"/>
        <end position="31"/>
    </location>
</feature>
<organism evidence="2 3">
    <name type="scientific">Sinomicrobium oceani</name>
    <dbReference type="NCBI Taxonomy" id="1150368"/>
    <lineage>
        <taxon>Bacteria</taxon>
        <taxon>Pseudomonadati</taxon>
        <taxon>Bacteroidota</taxon>
        <taxon>Flavobacteriia</taxon>
        <taxon>Flavobacteriales</taxon>
        <taxon>Flavobacteriaceae</taxon>
        <taxon>Sinomicrobium</taxon>
    </lineage>
</organism>
<protein>
    <submittedName>
        <fullName evidence="2">Uncharacterized protein</fullName>
    </submittedName>
</protein>